<feature type="compositionally biased region" description="Polar residues" evidence="6">
    <location>
        <begin position="664"/>
        <end position="674"/>
    </location>
</feature>
<dbReference type="InterPro" id="IPR039425">
    <property type="entry name" value="RNA_pol_sigma-70-like"/>
</dbReference>
<dbReference type="Gene3D" id="1.10.1740.10">
    <property type="match status" value="1"/>
</dbReference>
<keyword evidence="3" id="KW-0731">Sigma factor</keyword>
<sequence>MINSRAERYLEDSGEPSDESLVEAARGGDDTAYGLLWERHADAARRAARAITTTWDSDDIVSEAFAAVLSAIRAGGGPTEAFRPYLFATIRNVTAMWGRQDRPFPVETLPEHVLVDDAGDPFESISERSVIAQVFKSLPSRHRTVLWYLEVEGMKPREIAPLMGLTANAVSAISYRAREGFRRAWLAAHIAAPGRTADCRWFCERVVLPARRKLEPADASRFTEHLRACRACQVIAADVVNVSQRLRAVALPLILGGAAALAYLEGGSELAAAAVPAGRGEGVSPDAVSPTAQGGTVPRFRVRGRHASRISARGRSPVRTVALTTGVAAIAGALAVSATLTLALAPELDRPVAGAVPPASPTGPAGWPPAAAPNVAQTPADAEGPADPARPPDPSVPTDPADLEDPASPAPPDADDEGAVSEASTGASGSPAPGPKPTGAPSAPPAGPAPSPAPSPDAEPGGWPRFAFTNAVPSGTAVPDLLTGVGTPGARVFLFDETGATLAVTTVASDGTFSADVSGTDLHQGMSIHGVHEVAGGGAPQTTLPLGPLTFAEPSISPLDGEDAGDEEPAVAGADAAPAGLRITGIAGAWVAVSTGEDAAVVHLAGGAYEGVPVDLCRGSNRITLQYVDPLTGRGGVLVEHHVVLPAGEAAGGVGEVGGEQSDRSQLAESSETPATVLGREPGEPH</sequence>
<feature type="compositionally biased region" description="Pro residues" evidence="6">
    <location>
        <begin position="388"/>
        <end position="397"/>
    </location>
</feature>
<evidence type="ECO:0000256" key="2">
    <source>
        <dbReference type="ARBA" id="ARBA00023015"/>
    </source>
</evidence>
<evidence type="ECO:0000313" key="8">
    <source>
        <dbReference type="Proteomes" id="UP001597055"/>
    </source>
</evidence>
<dbReference type="RefSeq" id="WP_378772346.1">
    <property type="nucleotide sequence ID" value="NZ_JBHTII010000001.1"/>
</dbReference>
<dbReference type="PANTHER" id="PTHR43133:SF8">
    <property type="entry name" value="RNA POLYMERASE SIGMA FACTOR HI_1459-RELATED"/>
    <property type="match status" value="1"/>
</dbReference>
<evidence type="ECO:0000256" key="4">
    <source>
        <dbReference type="ARBA" id="ARBA00023125"/>
    </source>
</evidence>
<dbReference type="SUPFAM" id="SSF88659">
    <property type="entry name" value="Sigma3 and sigma4 domains of RNA polymerase sigma factors"/>
    <property type="match status" value="1"/>
</dbReference>
<feature type="compositionally biased region" description="Basic and acidic residues" evidence="6">
    <location>
        <begin position="1"/>
        <end position="11"/>
    </location>
</feature>
<dbReference type="InterPro" id="IPR013324">
    <property type="entry name" value="RNA_pol_sigma_r3/r4-like"/>
</dbReference>
<evidence type="ECO:0000256" key="1">
    <source>
        <dbReference type="ARBA" id="ARBA00010641"/>
    </source>
</evidence>
<evidence type="ECO:0000256" key="3">
    <source>
        <dbReference type="ARBA" id="ARBA00023082"/>
    </source>
</evidence>
<feature type="compositionally biased region" description="Acidic residues" evidence="6">
    <location>
        <begin position="12"/>
        <end position="21"/>
    </location>
</feature>
<protein>
    <submittedName>
        <fullName evidence="7">Sigma-70 family RNA polymerase sigma factor</fullName>
    </submittedName>
</protein>
<evidence type="ECO:0000313" key="7">
    <source>
        <dbReference type="EMBL" id="MFD0789427.1"/>
    </source>
</evidence>
<dbReference type="SUPFAM" id="SSF88946">
    <property type="entry name" value="Sigma2 domain of RNA polymerase sigma factors"/>
    <property type="match status" value="1"/>
</dbReference>
<feature type="region of interest" description="Disordered" evidence="6">
    <location>
        <begin position="355"/>
        <end position="468"/>
    </location>
</feature>
<feature type="compositionally biased region" description="Pro residues" evidence="6">
    <location>
        <begin position="358"/>
        <end position="371"/>
    </location>
</feature>
<feature type="compositionally biased region" description="Pro residues" evidence="6">
    <location>
        <begin position="432"/>
        <end position="457"/>
    </location>
</feature>
<organism evidence="7 8">
    <name type="scientific">Microbacterium insulae</name>
    <dbReference type="NCBI Taxonomy" id="483014"/>
    <lineage>
        <taxon>Bacteria</taxon>
        <taxon>Bacillati</taxon>
        <taxon>Actinomycetota</taxon>
        <taxon>Actinomycetes</taxon>
        <taxon>Micrococcales</taxon>
        <taxon>Microbacteriaceae</taxon>
        <taxon>Microbacterium</taxon>
    </lineage>
</organism>
<accession>A0ABW3AEW1</accession>
<proteinExistence type="inferred from homology"/>
<feature type="region of interest" description="Disordered" evidence="6">
    <location>
        <begin position="1"/>
        <end position="21"/>
    </location>
</feature>
<dbReference type="InterPro" id="IPR036388">
    <property type="entry name" value="WH-like_DNA-bd_sf"/>
</dbReference>
<keyword evidence="8" id="KW-1185">Reference proteome</keyword>
<dbReference type="InterPro" id="IPR013325">
    <property type="entry name" value="RNA_pol_sigma_r2"/>
</dbReference>
<evidence type="ECO:0000256" key="6">
    <source>
        <dbReference type="SAM" id="MobiDB-lite"/>
    </source>
</evidence>
<comment type="caution">
    <text evidence="7">The sequence shown here is derived from an EMBL/GenBank/DDBJ whole genome shotgun (WGS) entry which is preliminary data.</text>
</comment>
<keyword evidence="5" id="KW-0804">Transcription</keyword>
<comment type="similarity">
    <text evidence="1">Belongs to the sigma-70 factor family. ECF subfamily.</text>
</comment>
<gene>
    <name evidence="7" type="ORF">ACFQ0P_03380</name>
</gene>
<evidence type="ECO:0000256" key="5">
    <source>
        <dbReference type="ARBA" id="ARBA00023163"/>
    </source>
</evidence>
<reference evidence="8" key="1">
    <citation type="journal article" date="2019" name="Int. J. Syst. Evol. Microbiol.">
        <title>The Global Catalogue of Microorganisms (GCM) 10K type strain sequencing project: providing services to taxonomists for standard genome sequencing and annotation.</title>
        <authorList>
            <consortium name="The Broad Institute Genomics Platform"/>
            <consortium name="The Broad Institute Genome Sequencing Center for Infectious Disease"/>
            <person name="Wu L."/>
            <person name="Ma J."/>
        </authorList>
    </citation>
    <scope>NUCLEOTIDE SEQUENCE [LARGE SCALE GENOMIC DNA]</scope>
    <source>
        <strain evidence="8">CCUG 54523</strain>
    </source>
</reference>
<dbReference type="InterPro" id="IPR014284">
    <property type="entry name" value="RNA_pol_sigma-70_dom"/>
</dbReference>
<feature type="compositionally biased region" description="Low complexity" evidence="6">
    <location>
        <begin position="421"/>
        <end position="431"/>
    </location>
</feature>
<keyword evidence="2" id="KW-0805">Transcription regulation</keyword>
<dbReference type="PANTHER" id="PTHR43133">
    <property type="entry name" value="RNA POLYMERASE ECF-TYPE SIGMA FACTO"/>
    <property type="match status" value="1"/>
</dbReference>
<feature type="region of interest" description="Disordered" evidence="6">
    <location>
        <begin position="650"/>
        <end position="686"/>
    </location>
</feature>
<dbReference type="EMBL" id="JBHTII010000001">
    <property type="protein sequence ID" value="MFD0789427.1"/>
    <property type="molecule type" value="Genomic_DNA"/>
</dbReference>
<dbReference type="Proteomes" id="UP001597055">
    <property type="component" value="Unassembled WGS sequence"/>
</dbReference>
<dbReference type="NCBIfam" id="TIGR02937">
    <property type="entry name" value="sigma70-ECF"/>
    <property type="match status" value="1"/>
</dbReference>
<keyword evidence="4" id="KW-0238">DNA-binding</keyword>
<dbReference type="Gene3D" id="1.10.10.10">
    <property type="entry name" value="Winged helix-like DNA-binding domain superfamily/Winged helix DNA-binding domain"/>
    <property type="match status" value="1"/>
</dbReference>
<name>A0ABW3AEW1_9MICO</name>